<name>A0ACA9RC55_9GLOM</name>
<feature type="non-terminal residue" evidence="1">
    <location>
        <position position="56"/>
    </location>
</feature>
<comment type="caution">
    <text evidence="1">The sequence shown here is derived from an EMBL/GenBank/DDBJ whole genome shotgun (WGS) entry which is preliminary data.</text>
</comment>
<feature type="non-terminal residue" evidence="1">
    <location>
        <position position="1"/>
    </location>
</feature>
<accession>A0ACA9RC55</accession>
<proteinExistence type="predicted"/>
<evidence type="ECO:0000313" key="2">
    <source>
        <dbReference type="Proteomes" id="UP000789366"/>
    </source>
</evidence>
<dbReference type="EMBL" id="CAJVPW010065104">
    <property type="protein sequence ID" value="CAG8786684.1"/>
    <property type="molecule type" value="Genomic_DNA"/>
</dbReference>
<keyword evidence="2" id="KW-1185">Reference proteome</keyword>
<gene>
    <name evidence="1" type="ORF">SPELUC_LOCUS16860</name>
</gene>
<sequence>DMQHFGKLLEDKDESELSVDALKERNIMRRLLKIKNGTLPIRNTALRQITDKTQIL</sequence>
<reference evidence="1" key="1">
    <citation type="submission" date="2021-06" db="EMBL/GenBank/DDBJ databases">
        <authorList>
            <person name="Kallberg Y."/>
            <person name="Tangrot J."/>
            <person name="Rosling A."/>
        </authorList>
    </citation>
    <scope>NUCLEOTIDE SEQUENCE</scope>
    <source>
        <strain evidence="1">28 12/20/2015</strain>
    </source>
</reference>
<organism evidence="1 2">
    <name type="scientific">Cetraspora pellucida</name>
    <dbReference type="NCBI Taxonomy" id="1433469"/>
    <lineage>
        <taxon>Eukaryota</taxon>
        <taxon>Fungi</taxon>
        <taxon>Fungi incertae sedis</taxon>
        <taxon>Mucoromycota</taxon>
        <taxon>Glomeromycotina</taxon>
        <taxon>Glomeromycetes</taxon>
        <taxon>Diversisporales</taxon>
        <taxon>Gigasporaceae</taxon>
        <taxon>Cetraspora</taxon>
    </lineage>
</organism>
<dbReference type="Proteomes" id="UP000789366">
    <property type="component" value="Unassembled WGS sequence"/>
</dbReference>
<evidence type="ECO:0000313" key="1">
    <source>
        <dbReference type="EMBL" id="CAG8786684.1"/>
    </source>
</evidence>
<protein>
    <submittedName>
        <fullName evidence="1">8237_t:CDS:1</fullName>
    </submittedName>
</protein>